<proteinExistence type="predicted"/>
<protein>
    <submittedName>
        <fullName evidence="1">Uncharacterized protein</fullName>
    </submittedName>
</protein>
<evidence type="ECO:0000313" key="2">
    <source>
        <dbReference type="Proteomes" id="UP000011518"/>
    </source>
</evidence>
<reference evidence="2" key="1">
    <citation type="submission" date="2012-07" db="EMBL/GenBank/DDBJ databases">
        <title>Genome of the Chinese tree shrew, a rising model animal genetically related to primates.</title>
        <authorList>
            <person name="Zhang G."/>
            <person name="Fan Y."/>
            <person name="Yao Y."/>
            <person name="Huang Z."/>
        </authorList>
    </citation>
    <scope>NUCLEOTIDE SEQUENCE [LARGE SCALE GENOMIC DNA]</scope>
</reference>
<gene>
    <name evidence="1" type="ORF">TREES_T100014914</name>
</gene>
<dbReference type="InParanoid" id="L9KY77"/>
<accession>L9KY77</accession>
<dbReference type="Proteomes" id="UP000011518">
    <property type="component" value="Unassembled WGS sequence"/>
</dbReference>
<name>L9KY77_TUPCH</name>
<dbReference type="AlphaFoldDB" id="L9KY77"/>
<keyword evidence="2" id="KW-1185">Reference proteome</keyword>
<evidence type="ECO:0000313" key="1">
    <source>
        <dbReference type="EMBL" id="ELW66092.1"/>
    </source>
</evidence>
<organism evidence="1 2">
    <name type="scientific">Tupaia chinensis</name>
    <name type="common">Chinese tree shrew</name>
    <name type="synonym">Tupaia belangeri chinensis</name>
    <dbReference type="NCBI Taxonomy" id="246437"/>
    <lineage>
        <taxon>Eukaryota</taxon>
        <taxon>Metazoa</taxon>
        <taxon>Chordata</taxon>
        <taxon>Craniata</taxon>
        <taxon>Vertebrata</taxon>
        <taxon>Euteleostomi</taxon>
        <taxon>Mammalia</taxon>
        <taxon>Eutheria</taxon>
        <taxon>Euarchontoglires</taxon>
        <taxon>Scandentia</taxon>
        <taxon>Tupaiidae</taxon>
        <taxon>Tupaia</taxon>
    </lineage>
</organism>
<reference evidence="2" key="2">
    <citation type="journal article" date="2013" name="Nat. Commun.">
        <title>Genome of the Chinese tree shrew.</title>
        <authorList>
            <person name="Fan Y."/>
            <person name="Huang Z.Y."/>
            <person name="Cao C.C."/>
            <person name="Chen C.S."/>
            <person name="Chen Y.X."/>
            <person name="Fan D.D."/>
            <person name="He J."/>
            <person name="Hou H.L."/>
            <person name="Hu L."/>
            <person name="Hu X.T."/>
            <person name="Jiang X.T."/>
            <person name="Lai R."/>
            <person name="Lang Y.S."/>
            <person name="Liang B."/>
            <person name="Liao S.G."/>
            <person name="Mu D."/>
            <person name="Ma Y.Y."/>
            <person name="Niu Y.Y."/>
            <person name="Sun X.Q."/>
            <person name="Xia J.Q."/>
            <person name="Xiao J."/>
            <person name="Xiong Z.Q."/>
            <person name="Xu L."/>
            <person name="Yang L."/>
            <person name="Zhang Y."/>
            <person name="Zhao W."/>
            <person name="Zhao X.D."/>
            <person name="Zheng Y.T."/>
            <person name="Zhou J.M."/>
            <person name="Zhu Y.B."/>
            <person name="Zhang G.J."/>
            <person name="Wang J."/>
            <person name="Yao Y.G."/>
        </authorList>
    </citation>
    <scope>NUCLEOTIDE SEQUENCE [LARGE SCALE GENOMIC DNA]</scope>
</reference>
<dbReference type="EMBL" id="KB320663">
    <property type="protein sequence ID" value="ELW66092.1"/>
    <property type="molecule type" value="Genomic_DNA"/>
</dbReference>
<sequence>MPEVLCVVCLLVDAPCPHPWEPVTLDALSFFPQCFLDELMFIDARCKKLEAYLRKTSPELPYENIPFGFYSRGLPVVKIIRQLCHQGLDDCTEGEPAVDTVMFSRVCLVMAVDKFCNPPVSLTIHSSY</sequence>